<evidence type="ECO:0000256" key="7">
    <source>
        <dbReference type="ARBA" id="ARBA00023098"/>
    </source>
</evidence>
<keyword evidence="9" id="KW-0414">Isoprene biosynthesis</keyword>
<dbReference type="PANTHER" id="PTHR12001:SF69">
    <property type="entry name" value="ALL TRANS-POLYPRENYL-DIPHOSPHATE SYNTHASE PDSS1"/>
    <property type="match status" value="1"/>
</dbReference>
<evidence type="ECO:0000256" key="8">
    <source>
        <dbReference type="ARBA" id="ARBA00023128"/>
    </source>
</evidence>
<name>A0AAV2GZ36_LYMST</name>
<dbReference type="GO" id="GO:0006744">
    <property type="term" value="P:ubiquinone biosynthetic process"/>
    <property type="evidence" value="ECO:0007669"/>
    <property type="project" value="TreeGrafter"/>
</dbReference>
<comment type="subcellular location">
    <subcellularLocation>
        <location evidence="2">Mitochondrion</location>
    </subcellularLocation>
</comment>
<dbReference type="FunFam" id="1.10.600.10:FF:000011">
    <property type="entry name" value="Decaprenyl diphosphate synthase subunit 1"/>
    <property type="match status" value="1"/>
</dbReference>
<dbReference type="GO" id="GO:0032478">
    <property type="term" value="C:heterotetrameric polyprenyl diphosphate synthase complex"/>
    <property type="evidence" value="ECO:0007669"/>
    <property type="project" value="UniProtKB-ARBA"/>
</dbReference>
<evidence type="ECO:0000313" key="22">
    <source>
        <dbReference type="Proteomes" id="UP001497497"/>
    </source>
</evidence>
<evidence type="ECO:0000256" key="16">
    <source>
        <dbReference type="ARBA" id="ARBA00080324"/>
    </source>
</evidence>
<organism evidence="21 22">
    <name type="scientific">Lymnaea stagnalis</name>
    <name type="common">Great pond snail</name>
    <name type="synonym">Helix stagnalis</name>
    <dbReference type="NCBI Taxonomy" id="6523"/>
    <lineage>
        <taxon>Eukaryota</taxon>
        <taxon>Metazoa</taxon>
        <taxon>Spiralia</taxon>
        <taxon>Lophotrochozoa</taxon>
        <taxon>Mollusca</taxon>
        <taxon>Gastropoda</taxon>
        <taxon>Heterobranchia</taxon>
        <taxon>Euthyneura</taxon>
        <taxon>Panpulmonata</taxon>
        <taxon>Hygrophila</taxon>
        <taxon>Lymnaeoidea</taxon>
        <taxon>Lymnaeidae</taxon>
        <taxon>Lymnaea</taxon>
    </lineage>
</organism>
<keyword evidence="4 20" id="KW-0808">Transferase</keyword>
<evidence type="ECO:0000256" key="4">
    <source>
        <dbReference type="ARBA" id="ARBA00022679"/>
    </source>
</evidence>
<evidence type="ECO:0000256" key="3">
    <source>
        <dbReference type="ARBA" id="ARBA00006706"/>
    </source>
</evidence>
<evidence type="ECO:0000256" key="2">
    <source>
        <dbReference type="ARBA" id="ARBA00004173"/>
    </source>
</evidence>
<proteinExistence type="inferred from homology"/>
<keyword evidence="22" id="KW-1185">Reference proteome</keyword>
<comment type="cofactor">
    <cofactor evidence="1">
        <name>Mg(2+)</name>
        <dbReference type="ChEBI" id="CHEBI:18420"/>
    </cofactor>
</comment>
<evidence type="ECO:0000256" key="17">
    <source>
        <dbReference type="ARBA" id="ARBA00083184"/>
    </source>
</evidence>
<dbReference type="SFLD" id="SFLDS00005">
    <property type="entry name" value="Isoprenoid_Synthase_Type_I"/>
    <property type="match status" value="1"/>
</dbReference>
<dbReference type="InterPro" id="IPR008949">
    <property type="entry name" value="Isoprenoid_synthase_dom_sf"/>
</dbReference>
<evidence type="ECO:0000256" key="18">
    <source>
        <dbReference type="ARBA" id="ARBA00083689"/>
    </source>
</evidence>
<protein>
    <recommendedName>
        <fullName evidence="15">All trans-polyprenyl-diphosphate synthase PDSS1</fullName>
        <ecNumber evidence="14">2.5.1.91</ecNumber>
    </recommendedName>
    <alternativeName>
        <fullName evidence="18">All-trans-decaprenyl-diphosphate synthase subunit 1</fullName>
    </alternativeName>
    <alternativeName>
        <fullName evidence="16">Decaprenyl-diphosphate synthase subunit 1</fullName>
    </alternativeName>
    <alternativeName>
        <fullName evidence="17">Solanesyl-diphosphate synthase subunit 1</fullName>
    </alternativeName>
    <alternativeName>
        <fullName evidence="19">Trans-prenyltransferase 1</fullName>
    </alternativeName>
</protein>
<keyword evidence="6" id="KW-0460">Magnesium</keyword>
<keyword evidence="5" id="KW-0479">Metal-binding</keyword>
<dbReference type="Gene3D" id="1.10.600.10">
    <property type="entry name" value="Farnesyl Diphosphate Synthase"/>
    <property type="match status" value="1"/>
</dbReference>
<dbReference type="EMBL" id="CAXITT010000007">
    <property type="protein sequence ID" value="CAL1526618.1"/>
    <property type="molecule type" value="Genomic_DNA"/>
</dbReference>
<dbReference type="Proteomes" id="UP001497497">
    <property type="component" value="Unassembled WGS sequence"/>
</dbReference>
<accession>A0AAV2GZ36</accession>
<dbReference type="GO" id="GO:0046872">
    <property type="term" value="F:metal ion binding"/>
    <property type="evidence" value="ECO:0007669"/>
    <property type="project" value="UniProtKB-KW"/>
</dbReference>
<dbReference type="CDD" id="cd00685">
    <property type="entry name" value="Trans_IPPS_HT"/>
    <property type="match status" value="1"/>
</dbReference>
<evidence type="ECO:0000256" key="14">
    <source>
        <dbReference type="ARBA" id="ARBA00066510"/>
    </source>
</evidence>
<comment type="function">
    <text evidence="12">Heterotetrameric enzyme that catalyzes the condensation of farnesyl diphosphate (FPP), which acts as a primer, and isopentenyl diphosphate (IPP) to produce prenyl diphosphates of varying chain lengths and participates in the determination of the side chain of ubiquinone. Supplies nona and decaprenyl diphosphate, the precursors for the side chain of the isoprenoid quinones ubiquinone-9 (Q9)and ubiquinone-10 (Q10) respectively. The enzyme adds isopentenyl diphosphate molecules sequentially to farnesyl diphosphate with trans stereochemistry.</text>
</comment>
<dbReference type="InterPro" id="IPR033749">
    <property type="entry name" value="Polyprenyl_synt_CS"/>
</dbReference>
<dbReference type="SUPFAM" id="SSF48576">
    <property type="entry name" value="Terpenoid synthases"/>
    <property type="match status" value="1"/>
</dbReference>
<keyword evidence="8" id="KW-0496">Mitochondrion</keyword>
<comment type="catalytic activity">
    <reaction evidence="11">
        <text>7 isopentenyl diphosphate + (2E,6E)-farnesyl diphosphate = all-trans-decaprenyl diphosphate + 7 diphosphate</text>
        <dbReference type="Rhea" id="RHEA:27802"/>
        <dbReference type="ChEBI" id="CHEBI:33019"/>
        <dbReference type="ChEBI" id="CHEBI:60721"/>
        <dbReference type="ChEBI" id="CHEBI:128769"/>
        <dbReference type="ChEBI" id="CHEBI:175763"/>
        <dbReference type="EC" id="2.5.1.91"/>
    </reaction>
    <physiologicalReaction direction="left-to-right" evidence="11">
        <dbReference type="Rhea" id="RHEA:27803"/>
    </physiologicalReaction>
</comment>
<evidence type="ECO:0000256" key="9">
    <source>
        <dbReference type="ARBA" id="ARBA00023229"/>
    </source>
</evidence>
<evidence type="ECO:0000256" key="11">
    <source>
        <dbReference type="ARBA" id="ARBA00051100"/>
    </source>
</evidence>
<dbReference type="PROSITE" id="PS00723">
    <property type="entry name" value="POLYPRENYL_SYNTHASE_1"/>
    <property type="match status" value="1"/>
</dbReference>
<dbReference type="GO" id="GO:0097269">
    <property type="term" value="F:all-trans-decaprenyl-diphosphate synthase activity"/>
    <property type="evidence" value="ECO:0007669"/>
    <property type="project" value="UniProtKB-EC"/>
</dbReference>
<dbReference type="EC" id="2.5.1.91" evidence="14"/>
<evidence type="ECO:0000256" key="6">
    <source>
        <dbReference type="ARBA" id="ARBA00022842"/>
    </source>
</evidence>
<dbReference type="PANTHER" id="PTHR12001">
    <property type="entry name" value="GERANYLGERANYL PYROPHOSPHATE SYNTHASE"/>
    <property type="match status" value="1"/>
</dbReference>
<evidence type="ECO:0000256" key="1">
    <source>
        <dbReference type="ARBA" id="ARBA00001946"/>
    </source>
</evidence>
<evidence type="ECO:0000256" key="5">
    <source>
        <dbReference type="ARBA" id="ARBA00022723"/>
    </source>
</evidence>
<keyword evidence="7" id="KW-0443">Lipid metabolism</keyword>
<sequence length="449" mass="50049">MALSNTTSCVLLEKWCKGKCTFNLLWKLTNALGSTTYRSNNLELSCGFHQANNIKALCYSSRQHRGNHCCNLHSTSKCSSLKRQWKHSLSIALPVFVPSLSYYSIMPTKRKFSTSQKDEPDPSYLEIDPYKLVAEEMEGLANDIKMCLKTEEPLLKTMSHYYFDGKGKTFRPLVSLLMSKACNISSNIGDSVLEKQKTVAIVAEMIHTASLVHDDVIDASDTRRGQSSLNKMYGQRRSILVGDYILSQASIALARTGNPDVITILSSVLGDLVSGEFMQLGSKEDENERFSHYLKKTYKKTASLIANTCKAVAILGQCDEEMSELAYQYGKNLGIAFQLVDDLLDFISSDMVMGKPTAADLKLGLATAPVLFAAQEYPDLHAMIMRRFTEEGDVEQARYFVAKSDGVQQTKLLALQHSKEAIKNVQDFASSDAQRALIHLAKILLERKK</sequence>
<dbReference type="InterPro" id="IPR000092">
    <property type="entry name" value="Polyprenyl_synt"/>
</dbReference>
<dbReference type="PROSITE" id="PS00444">
    <property type="entry name" value="POLYPRENYL_SYNTHASE_2"/>
    <property type="match status" value="1"/>
</dbReference>
<reference evidence="21 22" key="1">
    <citation type="submission" date="2024-04" db="EMBL/GenBank/DDBJ databases">
        <authorList>
            <consortium name="Genoscope - CEA"/>
            <person name="William W."/>
        </authorList>
    </citation>
    <scope>NUCLEOTIDE SEQUENCE [LARGE SCALE GENOMIC DNA]</scope>
</reference>
<dbReference type="GO" id="GO:0008299">
    <property type="term" value="P:isoprenoid biosynthetic process"/>
    <property type="evidence" value="ECO:0007669"/>
    <property type="project" value="UniProtKB-KW"/>
</dbReference>
<evidence type="ECO:0000256" key="15">
    <source>
        <dbReference type="ARBA" id="ARBA00073240"/>
    </source>
</evidence>
<comment type="caution">
    <text evidence="21">The sequence shown here is derived from an EMBL/GenBank/DDBJ whole genome shotgun (WGS) entry which is preliminary data.</text>
</comment>
<evidence type="ECO:0000256" key="10">
    <source>
        <dbReference type="ARBA" id="ARBA00050825"/>
    </source>
</evidence>
<evidence type="ECO:0000313" key="21">
    <source>
        <dbReference type="EMBL" id="CAL1526618.1"/>
    </source>
</evidence>
<evidence type="ECO:0000256" key="13">
    <source>
        <dbReference type="ARBA" id="ARBA00064334"/>
    </source>
</evidence>
<comment type="similarity">
    <text evidence="3 20">Belongs to the FPP/GGPP synthase family.</text>
</comment>
<comment type="subunit">
    <text evidence="13">Heterotetramer composed of 2 PDSS1/DPS1 and 2 PDSS2/DLP1 subunits.</text>
</comment>
<gene>
    <name evidence="21" type="ORF">GSLYS_00000795001</name>
</gene>
<dbReference type="AlphaFoldDB" id="A0AAV2GZ36"/>
<dbReference type="Pfam" id="PF00348">
    <property type="entry name" value="polyprenyl_synt"/>
    <property type="match status" value="1"/>
</dbReference>
<comment type="catalytic activity">
    <reaction evidence="10">
        <text>6 isopentenyl diphosphate + (2E,6E)-farnesyl diphosphate = all-trans-nonaprenyl diphosphate + 6 diphosphate</text>
        <dbReference type="Rhea" id="RHEA:55364"/>
        <dbReference type="ChEBI" id="CHEBI:33019"/>
        <dbReference type="ChEBI" id="CHEBI:58391"/>
        <dbReference type="ChEBI" id="CHEBI:128769"/>
        <dbReference type="ChEBI" id="CHEBI:175763"/>
    </reaction>
    <physiologicalReaction direction="left-to-right" evidence="10">
        <dbReference type="Rhea" id="RHEA:55365"/>
    </physiologicalReaction>
</comment>
<evidence type="ECO:0000256" key="20">
    <source>
        <dbReference type="RuleBase" id="RU004466"/>
    </source>
</evidence>
<evidence type="ECO:0000256" key="19">
    <source>
        <dbReference type="ARBA" id="ARBA00084036"/>
    </source>
</evidence>
<evidence type="ECO:0000256" key="12">
    <source>
        <dbReference type="ARBA" id="ARBA00057934"/>
    </source>
</evidence>